<evidence type="ECO:0000256" key="1">
    <source>
        <dbReference type="SAM" id="MobiDB-lite"/>
    </source>
</evidence>
<dbReference type="InterPro" id="IPR045030">
    <property type="entry name" value="LYSM1-4"/>
</dbReference>
<dbReference type="SMART" id="SM00257">
    <property type="entry name" value="LysM"/>
    <property type="match status" value="1"/>
</dbReference>
<organism evidence="3 4">
    <name type="scientific">Coffea canephora</name>
    <name type="common">Robusta coffee</name>
    <dbReference type="NCBI Taxonomy" id="49390"/>
    <lineage>
        <taxon>Eukaryota</taxon>
        <taxon>Viridiplantae</taxon>
        <taxon>Streptophyta</taxon>
        <taxon>Embryophyta</taxon>
        <taxon>Tracheophyta</taxon>
        <taxon>Spermatophyta</taxon>
        <taxon>Magnoliopsida</taxon>
        <taxon>eudicotyledons</taxon>
        <taxon>Gunneridae</taxon>
        <taxon>Pentapetalae</taxon>
        <taxon>asterids</taxon>
        <taxon>lamiids</taxon>
        <taxon>Gentianales</taxon>
        <taxon>Rubiaceae</taxon>
        <taxon>Ixoroideae</taxon>
        <taxon>Gardenieae complex</taxon>
        <taxon>Bertiereae - Coffeeae clade</taxon>
        <taxon>Coffeeae</taxon>
        <taxon>Coffea</taxon>
    </lineage>
</organism>
<dbReference type="Gramene" id="CDP11021">
    <property type="protein sequence ID" value="CDP11021"/>
    <property type="gene ID" value="GSCOC_T00032994001"/>
</dbReference>
<dbReference type="Gene3D" id="3.10.350.10">
    <property type="entry name" value="LysM domain"/>
    <property type="match status" value="1"/>
</dbReference>
<dbReference type="CDD" id="cd00118">
    <property type="entry name" value="LysM"/>
    <property type="match status" value="1"/>
</dbReference>
<dbReference type="PANTHER" id="PTHR20932:SF55">
    <property type="entry name" value="LYSM DOMAIN-CONTAINING PROTEIN"/>
    <property type="match status" value="1"/>
</dbReference>
<feature type="region of interest" description="Disordered" evidence="1">
    <location>
        <begin position="22"/>
        <end position="43"/>
    </location>
</feature>
<dbReference type="OMA" id="PEYSNGK"/>
<reference evidence="4" key="1">
    <citation type="journal article" date="2014" name="Science">
        <title>The coffee genome provides insight into the convergent evolution of caffeine biosynthesis.</title>
        <authorList>
            <person name="Denoeud F."/>
            <person name="Carretero-Paulet L."/>
            <person name="Dereeper A."/>
            <person name="Droc G."/>
            <person name="Guyot R."/>
            <person name="Pietrella M."/>
            <person name="Zheng C."/>
            <person name="Alberti A."/>
            <person name="Anthony F."/>
            <person name="Aprea G."/>
            <person name="Aury J.M."/>
            <person name="Bento P."/>
            <person name="Bernard M."/>
            <person name="Bocs S."/>
            <person name="Campa C."/>
            <person name="Cenci A."/>
            <person name="Combes M.C."/>
            <person name="Crouzillat D."/>
            <person name="Da Silva C."/>
            <person name="Daddiego L."/>
            <person name="De Bellis F."/>
            <person name="Dussert S."/>
            <person name="Garsmeur O."/>
            <person name="Gayraud T."/>
            <person name="Guignon V."/>
            <person name="Jahn K."/>
            <person name="Jamilloux V."/>
            <person name="Joet T."/>
            <person name="Labadie K."/>
            <person name="Lan T."/>
            <person name="Leclercq J."/>
            <person name="Lepelley M."/>
            <person name="Leroy T."/>
            <person name="Li L.T."/>
            <person name="Librado P."/>
            <person name="Lopez L."/>
            <person name="Munoz A."/>
            <person name="Noel B."/>
            <person name="Pallavicini A."/>
            <person name="Perrotta G."/>
            <person name="Poncet V."/>
            <person name="Pot D."/>
            <person name="Priyono X."/>
            <person name="Rigoreau M."/>
            <person name="Rouard M."/>
            <person name="Rozas J."/>
            <person name="Tranchant-Dubreuil C."/>
            <person name="VanBuren R."/>
            <person name="Zhang Q."/>
            <person name="Andrade A.C."/>
            <person name="Argout X."/>
            <person name="Bertrand B."/>
            <person name="de Kochko A."/>
            <person name="Graziosi G."/>
            <person name="Henry R.J."/>
            <person name="Jayarama X."/>
            <person name="Ming R."/>
            <person name="Nagai C."/>
            <person name="Rounsley S."/>
            <person name="Sankoff D."/>
            <person name="Giuliano G."/>
            <person name="Albert V.A."/>
            <person name="Wincker P."/>
            <person name="Lashermes P."/>
        </authorList>
    </citation>
    <scope>NUCLEOTIDE SEQUENCE [LARGE SCALE GENOMIC DNA]</scope>
    <source>
        <strain evidence="4">cv. DH200-94</strain>
    </source>
</reference>
<feature type="region of interest" description="Disordered" evidence="1">
    <location>
        <begin position="259"/>
        <end position="313"/>
    </location>
</feature>
<dbReference type="PROSITE" id="PS51782">
    <property type="entry name" value="LYSM"/>
    <property type="match status" value="1"/>
</dbReference>
<feature type="compositionally biased region" description="Low complexity" evidence="1">
    <location>
        <begin position="27"/>
        <end position="37"/>
    </location>
</feature>
<feature type="compositionally biased region" description="Basic and acidic residues" evidence="1">
    <location>
        <begin position="259"/>
        <end position="277"/>
    </location>
</feature>
<accession>A0A068URF6</accession>
<dbReference type="PhylomeDB" id="A0A068URF6"/>
<protein>
    <recommendedName>
        <fullName evidence="2">LysM domain-containing protein</fullName>
    </recommendedName>
</protein>
<dbReference type="OrthoDB" id="538216at2759"/>
<evidence type="ECO:0000313" key="4">
    <source>
        <dbReference type="Proteomes" id="UP000295252"/>
    </source>
</evidence>
<feature type="domain" description="LysM" evidence="2">
    <location>
        <begin position="60"/>
        <end position="104"/>
    </location>
</feature>
<evidence type="ECO:0000259" key="2">
    <source>
        <dbReference type="PROSITE" id="PS51782"/>
    </source>
</evidence>
<dbReference type="InParanoid" id="A0A068URF6"/>
<keyword evidence="4" id="KW-1185">Reference proteome</keyword>
<evidence type="ECO:0000313" key="3">
    <source>
        <dbReference type="EMBL" id="CDP11021.1"/>
    </source>
</evidence>
<gene>
    <name evidence="3" type="ORF">GSCOC_T00032994001</name>
</gene>
<dbReference type="InterPro" id="IPR018392">
    <property type="entry name" value="LysM"/>
</dbReference>
<dbReference type="InterPro" id="IPR036779">
    <property type="entry name" value="LysM_dom_sf"/>
</dbReference>
<sequence length="393" mass="42087">MDWRMNGGGFGFGDYYDEVDRSTGMASSSSSSPSSSSTPAKIFAVNSPPPTAAVGVGGYIEHTVSKFDTLAGVAIKYGVEVADIKRMNGLVSDLQMFALKTLQIPLPGRHPPSPSLSNGLDTQGPRGCEKTQPTRRHSDLFDSFQSLKLTPSPQRKVSPAMSSLQGYYGLKPAEEKSASEGFEMAVYRKGGAHYLEDGPFARPSSNLNPPLSHHRKSKSEANGFATENGHLDDHLSAQESTDSDSDNWIEKLLVRRRQKSEADFSSRTPEKLLKEDNSGGSGFSAITGKGLALRPKSTSRTLPGAEAEAGLPNPIPIGLGESFVIDSLSSVRKSSSTSSLQDSENGTLSSLWPTTKWSLKPDLQALSSAVITRPIFDGLPKPITGRRNKAALD</sequence>
<dbReference type="EMBL" id="HG739134">
    <property type="protein sequence ID" value="CDP11021.1"/>
    <property type="molecule type" value="Genomic_DNA"/>
</dbReference>
<proteinExistence type="predicted"/>
<feature type="region of interest" description="Disordered" evidence="1">
    <location>
        <begin position="109"/>
        <end position="134"/>
    </location>
</feature>
<dbReference type="AlphaFoldDB" id="A0A068URF6"/>
<name>A0A068URF6_COFCA</name>
<dbReference type="FunCoup" id="A0A068URF6">
    <property type="interactions" value="1276"/>
</dbReference>
<dbReference type="Proteomes" id="UP000295252">
    <property type="component" value="Chromosome III"/>
</dbReference>
<dbReference type="SUPFAM" id="SSF54106">
    <property type="entry name" value="LysM domain"/>
    <property type="match status" value="1"/>
</dbReference>
<feature type="region of interest" description="Disordered" evidence="1">
    <location>
        <begin position="198"/>
        <end position="230"/>
    </location>
</feature>
<dbReference type="Pfam" id="PF01476">
    <property type="entry name" value="LysM"/>
    <property type="match status" value="1"/>
</dbReference>
<dbReference type="PANTHER" id="PTHR20932">
    <property type="entry name" value="LYSM AND PUTATIVE PEPTIDOGLYCAN-BINDING DOMAIN-CONTAINING PROTEIN"/>
    <property type="match status" value="1"/>
</dbReference>